<sequence>MPVQGILGQAKVTGQGAHGKGLGSVSFNGLQGGLQDGFGVGFGGLRHHCTVYILTATRYNCTLYIMKLYTVHQSLELS</sequence>
<evidence type="ECO:0000313" key="2">
    <source>
        <dbReference type="Proteomes" id="UP000321306"/>
    </source>
</evidence>
<organism evidence="1 2">
    <name type="scientific">Deinococcus cellulosilyticus (strain DSM 18568 / NBRC 106333 / KACC 11606 / 5516J-15)</name>
    <dbReference type="NCBI Taxonomy" id="1223518"/>
    <lineage>
        <taxon>Bacteria</taxon>
        <taxon>Thermotogati</taxon>
        <taxon>Deinococcota</taxon>
        <taxon>Deinococci</taxon>
        <taxon>Deinococcales</taxon>
        <taxon>Deinococcaceae</taxon>
        <taxon>Deinococcus</taxon>
    </lineage>
</organism>
<dbReference type="AlphaFoldDB" id="A0A511N1Q5"/>
<keyword evidence="2" id="KW-1185">Reference proteome</keyword>
<name>A0A511N1Q5_DEIC1</name>
<gene>
    <name evidence="1" type="ORF">DC3_20060</name>
</gene>
<comment type="caution">
    <text evidence="1">The sequence shown here is derived from an EMBL/GenBank/DDBJ whole genome shotgun (WGS) entry which is preliminary data.</text>
</comment>
<dbReference type="EMBL" id="BJXB01000007">
    <property type="protein sequence ID" value="GEM46371.1"/>
    <property type="molecule type" value="Genomic_DNA"/>
</dbReference>
<accession>A0A511N1Q5</accession>
<reference evidence="1 2" key="1">
    <citation type="submission" date="2019-07" db="EMBL/GenBank/DDBJ databases">
        <title>Whole genome shotgun sequence of Deinococcus cellulosilyticus NBRC 106333.</title>
        <authorList>
            <person name="Hosoyama A."/>
            <person name="Uohara A."/>
            <person name="Ohji S."/>
            <person name="Ichikawa N."/>
        </authorList>
    </citation>
    <scope>NUCLEOTIDE SEQUENCE [LARGE SCALE GENOMIC DNA]</scope>
    <source>
        <strain evidence="1 2">NBRC 106333</strain>
    </source>
</reference>
<proteinExistence type="predicted"/>
<dbReference type="Proteomes" id="UP000321306">
    <property type="component" value="Unassembled WGS sequence"/>
</dbReference>
<evidence type="ECO:0000313" key="1">
    <source>
        <dbReference type="EMBL" id="GEM46371.1"/>
    </source>
</evidence>
<protein>
    <submittedName>
        <fullName evidence="1">Uncharacterized protein</fullName>
    </submittedName>
</protein>